<evidence type="ECO:0000259" key="3">
    <source>
        <dbReference type="Pfam" id="PF14383"/>
    </source>
</evidence>
<dbReference type="OrthoDB" id="1928505at2759"/>
<dbReference type="InterPro" id="IPR032795">
    <property type="entry name" value="DUF3741-assoc"/>
</dbReference>
<dbReference type="PANTHER" id="PTHR21726">
    <property type="entry name" value="PHOSPHATIDYLINOSITOL N-ACETYLGLUCOSAMINYLTRANSFERASE SUBUNIT P DOWN SYNDROME CRITICAL REGION PROTEIN 5 -RELATED"/>
    <property type="match status" value="1"/>
</dbReference>
<feature type="region of interest" description="Disordered" evidence="1">
    <location>
        <begin position="505"/>
        <end position="529"/>
    </location>
</feature>
<feature type="compositionally biased region" description="Polar residues" evidence="1">
    <location>
        <begin position="606"/>
        <end position="618"/>
    </location>
</feature>
<reference evidence="4 5" key="1">
    <citation type="submission" date="2020-06" db="EMBL/GenBank/DDBJ databases">
        <title>Transcriptomic and genomic resources for Thalictrum thalictroides and T. hernandezii: Facilitating candidate gene discovery in an emerging model plant lineage.</title>
        <authorList>
            <person name="Arias T."/>
            <person name="Riano-Pachon D.M."/>
            <person name="Di Stilio V.S."/>
        </authorList>
    </citation>
    <scope>NUCLEOTIDE SEQUENCE [LARGE SCALE GENOMIC DNA]</scope>
    <source>
        <strain evidence="5">cv. WT478/WT964</strain>
        <tissue evidence="4">Leaves</tissue>
    </source>
</reference>
<feature type="compositionally biased region" description="Polar residues" evidence="1">
    <location>
        <begin position="579"/>
        <end position="598"/>
    </location>
</feature>
<feature type="domain" description="DUF4378" evidence="2">
    <location>
        <begin position="860"/>
        <end position="990"/>
    </location>
</feature>
<evidence type="ECO:0000313" key="5">
    <source>
        <dbReference type="Proteomes" id="UP000554482"/>
    </source>
</evidence>
<proteinExistence type="predicted"/>
<dbReference type="AlphaFoldDB" id="A0A7J6X458"/>
<dbReference type="Pfam" id="PF14309">
    <property type="entry name" value="DUF4378"/>
    <property type="match status" value="1"/>
</dbReference>
<dbReference type="PANTHER" id="PTHR21726:SF61">
    <property type="entry name" value="DNAA INITIATOR-ASSOCIATING PROTEIN"/>
    <property type="match status" value="1"/>
</dbReference>
<comment type="caution">
    <text evidence="4">The sequence shown here is derived from an EMBL/GenBank/DDBJ whole genome shotgun (WGS) entry which is preliminary data.</text>
</comment>
<dbReference type="Proteomes" id="UP000554482">
    <property type="component" value="Unassembled WGS sequence"/>
</dbReference>
<feature type="region of interest" description="Disordered" evidence="1">
    <location>
        <begin position="411"/>
        <end position="448"/>
    </location>
</feature>
<organism evidence="4 5">
    <name type="scientific">Thalictrum thalictroides</name>
    <name type="common">Rue-anemone</name>
    <name type="synonym">Anemone thalictroides</name>
    <dbReference type="NCBI Taxonomy" id="46969"/>
    <lineage>
        <taxon>Eukaryota</taxon>
        <taxon>Viridiplantae</taxon>
        <taxon>Streptophyta</taxon>
        <taxon>Embryophyta</taxon>
        <taxon>Tracheophyta</taxon>
        <taxon>Spermatophyta</taxon>
        <taxon>Magnoliopsida</taxon>
        <taxon>Ranunculales</taxon>
        <taxon>Ranunculaceae</taxon>
        <taxon>Thalictroideae</taxon>
        <taxon>Thalictrum</taxon>
    </lineage>
</organism>
<evidence type="ECO:0000256" key="1">
    <source>
        <dbReference type="SAM" id="MobiDB-lite"/>
    </source>
</evidence>
<protein>
    <submittedName>
        <fullName evidence="4">Dnaa initiator-associating protein</fullName>
    </submittedName>
</protein>
<gene>
    <name evidence="4" type="ORF">FRX31_006818</name>
</gene>
<sequence length="1002" mass="110373">MNDISEKSSSSNLAIVEKKPQRPGGCVGIFFQLFDWNKRLAKKKLFSKKLLPPARAKRASKKFGGDDKLPTAKLLLIAEENRGGFPNVKKSGPDNVGNLANGTHEMRSPSLVARLMGLESIPAARREKPKKAFLSESNQTHGKNPGADNKGRCSESFVCDQDGFHMGKGHTKLESRPQKLQKTGVFEMSSVTRFGADALQFKSVLSRSRKHQPKLASPVKSPRVGKNASRLMGAATKILEPGLQASNKAKCALTYSPSFHFTSRDEDMTQGPPFLTTDETQQSSYCTSSSKTLKGQPSCKSCGNWIDVLDSRSNGEEQLMGIPSSGLGLGNAPPLGPGRSRVKLPESSLLQERDEVGFQYRQEQPSPGVEVKGNRHSRIKTSTLNNNTFREYQEHYRSSTRRIRYLDDVAPATARNNRTKRQSQMLSSKDRGNLRPKFNNMNNQRDPFTASAVDRNKDFVAVSQSSASCTKASMPSKVCKSSKIDSDRIAVDRMDDSSSRLRGSIHKKRPINGTGQIENASFDRSTFRKQRDVRNATGRHLGANSCSKNQNRLKSEVLTDAKENAADSRKEAGAISFTFSSPMRNSTESLSPTLTLGKTSGHGEFMSSNSSPKTNLTLDANMRRPSSHVATHLRGDALGALLEEKLKELTCRDRDELETMDGVPGRSTAAILEELIFALTAEKPVSLEDGDNCSIGLSQDDSLSYGSEDPLNDTASHCQRLIVNQKIQAGLKSRADFGVFPLVGDSEHHSPGSILDASFSNESCFSESLDCYTGNKLHSESMESSYNQPLPSDYDAELSDCATSISIARTRIDSDSLKTDHIDVGFVGNELIYASETERIANANLLLGSLCDVPSVGDIPIGPLLDKLEALSDASWTTSDCRMGLMGSKNRNQTRKFLLDCFIEFLDSNYGCYTKSRIKALISPQNNVELFKAEVHEEIQWWANLAGKSFEETMEMEMNHSLGRWMDFEVESFEVGETIESDIVQLLVNELVVDLKQCRTCT</sequence>
<dbReference type="EMBL" id="JABWDY010006569">
    <property type="protein sequence ID" value="KAF5203595.1"/>
    <property type="molecule type" value="Genomic_DNA"/>
</dbReference>
<feature type="region of interest" description="Disordered" evidence="1">
    <location>
        <begin position="579"/>
        <end position="619"/>
    </location>
</feature>
<evidence type="ECO:0000313" key="4">
    <source>
        <dbReference type="EMBL" id="KAF5203595.1"/>
    </source>
</evidence>
<keyword evidence="5" id="KW-1185">Reference proteome</keyword>
<feature type="domain" description="DUF3741" evidence="3">
    <location>
        <begin position="104"/>
        <end position="126"/>
    </location>
</feature>
<name>A0A7J6X458_THATH</name>
<accession>A0A7J6X458</accession>
<feature type="compositionally biased region" description="Polar residues" evidence="1">
    <location>
        <begin position="513"/>
        <end position="524"/>
    </location>
</feature>
<dbReference type="InterPro" id="IPR025486">
    <property type="entry name" value="DUF4378"/>
</dbReference>
<evidence type="ECO:0000259" key="2">
    <source>
        <dbReference type="Pfam" id="PF14309"/>
    </source>
</evidence>
<dbReference type="Pfam" id="PF14383">
    <property type="entry name" value="VARLMGL"/>
    <property type="match status" value="1"/>
</dbReference>